<dbReference type="AlphaFoldDB" id="A0A2B7XU56"/>
<accession>A0A2B7XU56</accession>
<sequence>MMLIGTNTRFLRQQSRGRTFSKGHQGSYVSLRDICSSQSVNDLLTSKFRPKLSAKNRGKRENFQLFAWRFIAAALRSETDLPCRTLNKQHDNFHIGAGRSVGVLVEDRTSAARAVLNKTDSSVNMALHPTIPFYPKVHDNAAPNSPPGYNSFLLDATATFSDMRLDALNFLRYKGTDKTVVLSACKVAGIPPYLSQGPQIEVFWKAADGKGQAKSCGKVELKAVA</sequence>
<evidence type="ECO:0000313" key="2">
    <source>
        <dbReference type="EMBL" id="PGH12128.1"/>
    </source>
</evidence>
<keyword evidence="3" id="KW-1185">Reference proteome</keyword>
<proteinExistence type="predicted"/>
<gene>
    <name evidence="2" type="ORF">AJ80_06849</name>
</gene>
<feature type="domain" description="DUF7907" evidence="1">
    <location>
        <begin position="92"/>
        <end position="224"/>
    </location>
</feature>
<organism evidence="2 3">
    <name type="scientific">Polytolypa hystricis (strain UAMH7299)</name>
    <dbReference type="NCBI Taxonomy" id="1447883"/>
    <lineage>
        <taxon>Eukaryota</taxon>
        <taxon>Fungi</taxon>
        <taxon>Dikarya</taxon>
        <taxon>Ascomycota</taxon>
        <taxon>Pezizomycotina</taxon>
        <taxon>Eurotiomycetes</taxon>
        <taxon>Eurotiomycetidae</taxon>
        <taxon>Onygenales</taxon>
        <taxon>Onygenales incertae sedis</taxon>
        <taxon>Polytolypa</taxon>
    </lineage>
</organism>
<dbReference type="Proteomes" id="UP000224634">
    <property type="component" value="Unassembled WGS sequence"/>
</dbReference>
<dbReference type="InterPro" id="IPR057229">
    <property type="entry name" value="DUF7907"/>
</dbReference>
<reference evidence="2 3" key="1">
    <citation type="submission" date="2017-10" db="EMBL/GenBank/DDBJ databases">
        <title>Comparative genomics in systemic dimorphic fungi from Ajellomycetaceae.</title>
        <authorList>
            <person name="Munoz J.F."/>
            <person name="Mcewen J.G."/>
            <person name="Clay O.K."/>
            <person name="Cuomo C.A."/>
        </authorList>
    </citation>
    <scope>NUCLEOTIDE SEQUENCE [LARGE SCALE GENOMIC DNA]</scope>
    <source>
        <strain evidence="2 3">UAMH7299</strain>
    </source>
</reference>
<protein>
    <recommendedName>
        <fullName evidence="1">DUF7907 domain-containing protein</fullName>
    </recommendedName>
</protein>
<evidence type="ECO:0000313" key="3">
    <source>
        <dbReference type="Proteomes" id="UP000224634"/>
    </source>
</evidence>
<dbReference type="EMBL" id="PDNA01000122">
    <property type="protein sequence ID" value="PGH12128.1"/>
    <property type="molecule type" value="Genomic_DNA"/>
</dbReference>
<name>A0A2B7XU56_POLH7</name>
<comment type="caution">
    <text evidence="2">The sequence shown here is derived from an EMBL/GenBank/DDBJ whole genome shotgun (WGS) entry which is preliminary data.</text>
</comment>
<dbReference type="Pfam" id="PF25484">
    <property type="entry name" value="DUF7907"/>
    <property type="match status" value="1"/>
</dbReference>
<evidence type="ECO:0000259" key="1">
    <source>
        <dbReference type="Pfam" id="PF25484"/>
    </source>
</evidence>